<accession>A0AAV7JAL3</accession>
<evidence type="ECO:0000313" key="2">
    <source>
        <dbReference type="Proteomes" id="UP001165289"/>
    </source>
</evidence>
<dbReference type="Proteomes" id="UP001165289">
    <property type="component" value="Unassembled WGS sequence"/>
</dbReference>
<dbReference type="EMBL" id="JAKMXF010000365">
    <property type="protein sequence ID" value="KAI6645747.1"/>
    <property type="molecule type" value="Genomic_DNA"/>
</dbReference>
<keyword evidence="2" id="KW-1185">Reference proteome</keyword>
<name>A0AAV7JAL3_9METZ</name>
<gene>
    <name evidence="1" type="ORF">LOD99_13010</name>
</gene>
<sequence length="555" mass="63987">MERIRGFSCLYIGVNELIQLMADTIPGEVKSSSMKLSNPHKVVTDFITELIDYVTNDCYLIPPDQLISLYIKDDNSLANGDTGLISPLCPIPSHEKMFYICHRLNEFLRWSYKLCHSNSKLDLVQLSHLIPGLSVKTDMCYKSGVRLQQIKVLKQFVGGYCGHHAYFNGLALLNATSTHNQQLALLWLFMTGQRLAYWKRYWETIRMLSSYAVLTGETWPWVVQDIEKGCVERTYMSYLLTSDPSVLAHGRDKMYVLQFAFGSISSFKKDLFPLHKALQELQHSGPTSLTILLGVTNHWLAAVIYKIETRDESRTAGILSNTATATTSTDTNYVYRIVFMDSNNAPILEATETALEDYYLKHIKQYERRKKEKMSAWKSETFRQALEDERELMRIVVSCVSGGSLLYLSYKSGIHRMLLNFYIQVDTVCKMKRLEYVPDISLPWFLRNKNHANPNNPDYNKYCTSGYSSPPDIEQYMLTLMSWLEDWYRPKEIRCMICGDMREFSIPELEQDLSSCLTKWSTHLLHVLTGITHLDIPILIELVDVLIDISKTLYT</sequence>
<comment type="caution">
    <text evidence="1">The sequence shown here is derived from an EMBL/GenBank/DDBJ whole genome shotgun (WGS) entry which is preliminary data.</text>
</comment>
<protein>
    <submittedName>
        <fullName evidence="1">Uncharacterized protein</fullName>
    </submittedName>
</protein>
<dbReference type="AlphaFoldDB" id="A0AAV7JAL3"/>
<proteinExistence type="predicted"/>
<evidence type="ECO:0000313" key="1">
    <source>
        <dbReference type="EMBL" id="KAI6645747.1"/>
    </source>
</evidence>
<organism evidence="1 2">
    <name type="scientific">Oopsacas minuta</name>
    <dbReference type="NCBI Taxonomy" id="111878"/>
    <lineage>
        <taxon>Eukaryota</taxon>
        <taxon>Metazoa</taxon>
        <taxon>Porifera</taxon>
        <taxon>Hexactinellida</taxon>
        <taxon>Hexasterophora</taxon>
        <taxon>Lyssacinosida</taxon>
        <taxon>Leucopsacidae</taxon>
        <taxon>Oopsacas</taxon>
    </lineage>
</organism>
<reference evidence="1 2" key="1">
    <citation type="journal article" date="2023" name="BMC Biol.">
        <title>The compact genome of the sponge Oopsacas minuta (Hexactinellida) is lacking key metazoan core genes.</title>
        <authorList>
            <person name="Santini S."/>
            <person name="Schenkelaars Q."/>
            <person name="Jourda C."/>
            <person name="Duchesne M."/>
            <person name="Belahbib H."/>
            <person name="Rocher C."/>
            <person name="Selva M."/>
            <person name="Riesgo A."/>
            <person name="Vervoort M."/>
            <person name="Leys S.P."/>
            <person name="Kodjabachian L."/>
            <person name="Le Bivic A."/>
            <person name="Borchiellini C."/>
            <person name="Claverie J.M."/>
            <person name="Renard E."/>
        </authorList>
    </citation>
    <scope>NUCLEOTIDE SEQUENCE [LARGE SCALE GENOMIC DNA]</scope>
    <source>
        <strain evidence="1">SPO-2</strain>
    </source>
</reference>